<evidence type="ECO:0000313" key="1">
    <source>
        <dbReference type="EMBL" id="VDO38152.1"/>
    </source>
</evidence>
<keyword evidence="2" id="KW-1185">Reference proteome</keyword>
<proteinExistence type="predicted"/>
<dbReference type="EMBL" id="UZAH01011186">
    <property type="protein sequence ID" value="VDO38152.1"/>
    <property type="molecule type" value="Genomic_DNA"/>
</dbReference>
<dbReference type="Proteomes" id="UP000050761">
    <property type="component" value="Unassembled WGS sequence"/>
</dbReference>
<organism evidence="2 3">
    <name type="scientific">Heligmosomoides polygyrus</name>
    <name type="common">Parasitic roundworm</name>
    <dbReference type="NCBI Taxonomy" id="6339"/>
    <lineage>
        <taxon>Eukaryota</taxon>
        <taxon>Metazoa</taxon>
        <taxon>Ecdysozoa</taxon>
        <taxon>Nematoda</taxon>
        <taxon>Chromadorea</taxon>
        <taxon>Rhabditida</taxon>
        <taxon>Rhabditina</taxon>
        <taxon>Rhabditomorpha</taxon>
        <taxon>Strongyloidea</taxon>
        <taxon>Heligmosomidae</taxon>
        <taxon>Heligmosomoides</taxon>
    </lineage>
</organism>
<reference evidence="1 2" key="1">
    <citation type="submission" date="2018-11" db="EMBL/GenBank/DDBJ databases">
        <authorList>
            <consortium name="Pathogen Informatics"/>
        </authorList>
    </citation>
    <scope>NUCLEOTIDE SEQUENCE [LARGE SCALE GENOMIC DNA]</scope>
</reference>
<gene>
    <name evidence="1" type="ORF">HPBE_LOCUS3619</name>
</gene>
<reference evidence="3" key="2">
    <citation type="submission" date="2019-09" db="UniProtKB">
        <authorList>
            <consortium name="WormBaseParasite"/>
        </authorList>
    </citation>
    <scope>IDENTIFICATION</scope>
</reference>
<dbReference type="OrthoDB" id="5832952at2759"/>
<evidence type="ECO:0000313" key="3">
    <source>
        <dbReference type="WBParaSite" id="HPBE_0000361701-mRNA-1"/>
    </source>
</evidence>
<accession>A0A3P7YBT8</accession>
<evidence type="ECO:0000313" key="2">
    <source>
        <dbReference type="Proteomes" id="UP000050761"/>
    </source>
</evidence>
<protein>
    <submittedName>
        <fullName evidence="3">Innexin</fullName>
    </submittedName>
</protein>
<dbReference type="AlphaFoldDB" id="A0A183FBS5"/>
<name>A0A183FBS5_HELPZ</name>
<accession>A0A183FBS5</accession>
<sequence>MPVSRILSKNLNLTFQLVVSLSALDLKRWYAFQCYMKAMDVFDEDMHMDCDFVNPGEVGDGLRY</sequence>
<dbReference type="WBParaSite" id="HPBE_0000361701-mRNA-1">
    <property type="protein sequence ID" value="HPBE_0000361701-mRNA-1"/>
    <property type="gene ID" value="HPBE_0000361701"/>
</dbReference>